<evidence type="ECO:0000256" key="10">
    <source>
        <dbReference type="SAM" id="SignalP"/>
    </source>
</evidence>
<evidence type="ECO:0000259" key="11">
    <source>
        <dbReference type="PROSITE" id="PS51007"/>
    </source>
</evidence>
<keyword evidence="13" id="KW-1185">Reference proteome</keyword>
<comment type="caution">
    <text evidence="12">The sequence shown here is derived from an EMBL/GenBank/DDBJ whole genome shotgun (WGS) entry which is preliminary data.</text>
</comment>
<keyword evidence="2 8" id="KW-0349">Heme</keyword>
<dbReference type="PANTHER" id="PTHR10266">
    <property type="entry name" value="CYTOCHROME C1"/>
    <property type="match status" value="1"/>
</dbReference>
<feature type="domain" description="Cytochrome c" evidence="11">
    <location>
        <begin position="40"/>
        <end position="202"/>
    </location>
</feature>
<evidence type="ECO:0000256" key="5">
    <source>
        <dbReference type="ARBA" id="ARBA00022989"/>
    </source>
</evidence>
<evidence type="ECO:0000256" key="3">
    <source>
        <dbReference type="ARBA" id="ARBA00022692"/>
    </source>
</evidence>
<dbReference type="STRING" id="291169.A9E74_02711"/>
<dbReference type="EMBL" id="MCRI01000059">
    <property type="protein sequence ID" value="ODN65507.1"/>
    <property type="molecule type" value="Genomic_DNA"/>
</dbReference>
<keyword evidence="7 9" id="KW-0472">Membrane</keyword>
<keyword evidence="4 8" id="KW-0479">Metal-binding</keyword>
<proteinExistence type="predicted"/>
<evidence type="ECO:0000256" key="7">
    <source>
        <dbReference type="ARBA" id="ARBA00023136"/>
    </source>
</evidence>
<keyword evidence="5 9" id="KW-1133">Transmembrane helix</keyword>
<dbReference type="GO" id="GO:0046872">
    <property type="term" value="F:metal ion binding"/>
    <property type="evidence" value="ECO:0007669"/>
    <property type="project" value="UniProtKB-KW"/>
</dbReference>
<dbReference type="Gene3D" id="1.10.760.10">
    <property type="entry name" value="Cytochrome c-like domain"/>
    <property type="match status" value="1"/>
</dbReference>
<dbReference type="InterPro" id="IPR002326">
    <property type="entry name" value="Cyt_c1"/>
</dbReference>
<dbReference type="SUPFAM" id="SSF46626">
    <property type="entry name" value="Cytochrome c"/>
    <property type="match status" value="1"/>
</dbReference>
<comment type="cofactor">
    <cofactor evidence="8">
        <name>heme c</name>
        <dbReference type="ChEBI" id="CHEBI:61717"/>
    </cofactor>
    <text evidence="8">Binds 1 heme c group covalently per subunit.</text>
</comment>
<dbReference type="InterPro" id="IPR009056">
    <property type="entry name" value="Cyt_c-like_dom"/>
</dbReference>
<dbReference type="GO" id="GO:0009055">
    <property type="term" value="F:electron transfer activity"/>
    <property type="evidence" value="ECO:0007669"/>
    <property type="project" value="InterPro"/>
</dbReference>
<dbReference type="Proteomes" id="UP000094379">
    <property type="component" value="Unassembled WGS sequence"/>
</dbReference>
<sequence length="236" mass="27004">MRNLTLAAFISIFSLFSTFAFAAGPSSKLDKVDIDLHDKASLQRGAQTFMNYCLSCHGASLMRYNRMAKDLGLTEDQVAENLMFTTDKIGETMQIAMRPEDAKRWFGVVPPDLSVIARARGTDWLYTYLRTFYLDETRPMGTNNLAFKDVGMPHVLWEQQGYQSIDEDGRLSVVQEGELNPRQYDMMSRDLVNFLAYISEPSKLQRLALGKWVLLYLAIFFVIALALKKAYWKDVH</sequence>
<feature type="binding site" description="covalent" evidence="8">
    <location>
        <position position="57"/>
    </location>
    <ligand>
        <name>heme c</name>
        <dbReference type="ChEBI" id="CHEBI:61717"/>
    </ligand>
</feature>
<dbReference type="GO" id="GO:0016020">
    <property type="term" value="C:membrane"/>
    <property type="evidence" value="ECO:0007669"/>
    <property type="project" value="UniProtKB-SubCell"/>
</dbReference>
<dbReference type="AlphaFoldDB" id="A0A1E3GNB6"/>
<evidence type="ECO:0000256" key="2">
    <source>
        <dbReference type="ARBA" id="ARBA00022617"/>
    </source>
</evidence>
<dbReference type="InterPro" id="IPR036909">
    <property type="entry name" value="Cyt_c-like_dom_sf"/>
</dbReference>
<keyword evidence="3 9" id="KW-0812">Transmembrane</keyword>
<feature type="transmembrane region" description="Helical" evidence="9">
    <location>
        <begin position="209"/>
        <end position="227"/>
    </location>
</feature>
<evidence type="ECO:0000313" key="12">
    <source>
        <dbReference type="EMBL" id="ODN65507.1"/>
    </source>
</evidence>
<evidence type="ECO:0000256" key="4">
    <source>
        <dbReference type="ARBA" id="ARBA00022723"/>
    </source>
</evidence>
<feature type="chain" id="PRO_5009128514" evidence="10">
    <location>
        <begin position="23"/>
        <end position="236"/>
    </location>
</feature>
<keyword evidence="6 8" id="KW-0408">Iron</keyword>
<accession>A0A1E3GNB6</accession>
<keyword evidence="10" id="KW-0732">Signal</keyword>
<dbReference type="PANTHER" id="PTHR10266:SF3">
    <property type="entry name" value="CYTOCHROME C1, HEME PROTEIN, MITOCHONDRIAL"/>
    <property type="match status" value="1"/>
</dbReference>
<dbReference type="PROSITE" id="PS51007">
    <property type="entry name" value="CYTC"/>
    <property type="match status" value="1"/>
</dbReference>
<comment type="subcellular location">
    <subcellularLocation>
        <location evidence="1">Membrane</location>
    </subcellularLocation>
</comment>
<dbReference type="Pfam" id="PF02167">
    <property type="entry name" value="Cytochrom_C1"/>
    <property type="match status" value="1"/>
</dbReference>
<feature type="binding site" description="covalent" evidence="8">
    <location>
        <position position="56"/>
    </location>
    <ligand>
        <name>heme c</name>
        <dbReference type="ChEBI" id="CHEBI:61717"/>
    </ligand>
</feature>
<gene>
    <name evidence="12" type="primary">petC</name>
    <name evidence="12" type="ORF">A9E74_02711</name>
</gene>
<dbReference type="RefSeq" id="WP_069297060.1">
    <property type="nucleotide sequence ID" value="NZ_MCRI01000059.1"/>
</dbReference>
<evidence type="ECO:0000313" key="13">
    <source>
        <dbReference type="Proteomes" id="UP000094379"/>
    </source>
</evidence>
<evidence type="ECO:0000256" key="1">
    <source>
        <dbReference type="ARBA" id="ARBA00004370"/>
    </source>
</evidence>
<dbReference type="GO" id="GO:0020037">
    <property type="term" value="F:heme binding"/>
    <property type="evidence" value="ECO:0007669"/>
    <property type="project" value="InterPro"/>
</dbReference>
<feature type="signal peptide" evidence="10">
    <location>
        <begin position="1"/>
        <end position="22"/>
    </location>
</feature>
<feature type="binding site" description="covalent" evidence="8">
    <location>
        <position position="53"/>
    </location>
    <ligand>
        <name>heme c</name>
        <dbReference type="ChEBI" id="CHEBI:61717"/>
    </ligand>
</feature>
<dbReference type="PATRIC" id="fig|291169.3.peg.2740"/>
<protein>
    <submittedName>
        <fullName evidence="12">Cytochrome c1</fullName>
    </submittedName>
</protein>
<evidence type="ECO:0000256" key="9">
    <source>
        <dbReference type="SAM" id="Phobius"/>
    </source>
</evidence>
<reference evidence="12 13" key="1">
    <citation type="submission" date="2016-07" db="EMBL/GenBank/DDBJ databases">
        <title>Draft Genome Sequence of Methylophaga muralis Bur 1.</title>
        <authorList>
            <person name="Vasilenko O.V."/>
            <person name="Doronina N.V."/>
            <person name="Shmareva M.N."/>
            <person name="Tarlachkov S.V."/>
            <person name="Mustakhimov I."/>
            <person name="Trotsenko Y.A."/>
        </authorList>
    </citation>
    <scope>NUCLEOTIDE SEQUENCE [LARGE SCALE GENOMIC DNA]</scope>
    <source>
        <strain evidence="12 13">Bur 1</strain>
    </source>
</reference>
<evidence type="ECO:0000256" key="6">
    <source>
        <dbReference type="ARBA" id="ARBA00023004"/>
    </source>
</evidence>
<organism evidence="12 13">
    <name type="scientific">Methylophaga muralis</name>
    <dbReference type="NCBI Taxonomy" id="291169"/>
    <lineage>
        <taxon>Bacteria</taxon>
        <taxon>Pseudomonadati</taxon>
        <taxon>Pseudomonadota</taxon>
        <taxon>Gammaproteobacteria</taxon>
        <taxon>Thiotrichales</taxon>
        <taxon>Piscirickettsiaceae</taxon>
        <taxon>Methylophaga</taxon>
    </lineage>
</organism>
<evidence type="ECO:0000256" key="8">
    <source>
        <dbReference type="PIRSR" id="PIRSR602326-1"/>
    </source>
</evidence>
<name>A0A1E3GNB6_9GAMM</name>